<proteinExistence type="predicted"/>
<accession>A0A7G9A526</accession>
<dbReference type="EMBL" id="MT668623">
    <property type="protein sequence ID" value="QNL31849.1"/>
    <property type="molecule type" value="Genomic_DNA"/>
</dbReference>
<name>A0A7G9A526_9CAUD</name>
<protein>
    <submittedName>
        <fullName evidence="3">Uncharacterized protein</fullName>
    </submittedName>
</protein>
<evidence type="ECO:0000313" key="3">
    <source>
        <dbReference type="EMBL" id="QNL31849.1"/>
    </source>
</evidence>
<keyword evidence="1" id="KW-0175">Coiled coil</keyword>
<evidence type="ECO:0000313" key="4">
    <source>
        <dbReference type="Proteomes" id="UP000516177"/>
    </source>
</evidence>
<feature type="compositionally biased region" description="Acidic residues" evidence="2">
    <location>
        <begin position="48"/>
        <end position="62"/>
    </location>
</feature>
<feature type="compositionally biased region" description="Basic and acidic residues" evidence="2">
    <location>
        <begin position="1"/>
        <end position="10"/>
    </location>
</feature>
<sequence length="304" mass="34298">MNNSEEKFEDVLNEFGNTVEKDKEEISKSTEEKEEVTDINKDKKSEEETAEEEVTEAPEVDVAEDKEVSTETSEEESTSKSAKEEKKEKDSEEDKDEDENKKGKKDKKDKKEEEEEEDSKEEKTEKSDEEDSEEAVKNTNSDADIAGALNAVAKSYENVKESQREQNTTVERLEKNIGSLVSKLDSLVDLMSERVSKSVVEDIETLEGASEKAVGYVAKNVDSSVVEVIEGEETSKSVDVEVSPRDEFLANKSAFLESFEYASRNGAERRDLTDVRHAHGNITNDIASKADYNRVNDFMKKWSK</sequence>
<feature type="compositionally biased region" description="Basic and acidic residues" evidence="2">
    <location>
        <begin position="19"/>
        <end position="47"/>
    </location>
</feature>
<feature type="coiled-coil region" evidence="1">
    <location>
        <begin position="156"/>
        <end position="190"/>
    </location>
</feature>
<evidence type="ECO:0000256" key="2">
    <source>
        <dbReference type="SAM" id="MobiDB-lite"/>
    </source>
</evidence>
<reference evidence="3 4" key="1">
    <citation type="submission" date="2020-06" db="EMBL/GenBank/DDBJ databases">
        <title>In vitro selection of mutant and recombinant Listeria phages with altered host ranges.</title>
        <authorList>
            <person name="Peters T.L."/>
            <person name="Song Y."/>
            <person name="Bryan D."/>
            <person name="Hudson L.K."/>
            <person name="Denes T.G."/>
        </authorList>
    </citation>
    <scope>NUCLEOTIDE SEQUENCE [LARGE SCALE GENOMIC DNA]</scope>
</reference>
<dbReference type="Proteomes" id="UP000516177">
    <property type="component" value="Segment"/>
</dbReference>
<evidence type="ECO:0000256" key="1">
    <source>
        <dbReference type="SAM" id="Coils"/>
    </source>
</evidence>
<feature type="compositionally biased region" description="Basic and acidic residues" evidence="2">
    <location>
        <begin position="77"/>
        <end position="92"/>
    </location>
</feature>
<gene>
    <name evidence="3" type="ORF">HUK29_0082</name>
</gene>
<organism evidence="3 4">
    <name type="scientific">Listeria phage LP-Mix_6.1</name>
    <dbReference type="NCBI Taxonomy" id="2759380"/>
    <lineage>
        <taxon>Viruses</taxon>
        <taxon>Duplodnaviria</taxon>
        <taxon>Heunggongvirae</taxon>
        <taxon>Uroviricota</taxon>
        <taxon>Caudoviricetes</taxon>
        <taxon>Herelleviridae</taxon>
        <taxon>Jasinskavirinae</taxon>
        <taxon>Pecentumvirus</taxon>
        <taxon>Pecentumvirus LP048</taxon>
    </lineage>
</organism>
<feature type="region of interest" description="Disordered" evidence="2">
    <location>
        <begin position="1"/>
        <end position="149"/>
    </location>
</feature>